<evidence type="ECO:0008006" key="5">
    <source>
        <dbReference type="Google" id="ProtNLM"/>
    </source>
</evidence>
<keyword evidence="2" id="KW-0732">Signal</keyword>
<evidence type="ECO:0000313" key="3">
    <source>
        <dbReference type="EMBL" id="APY00106.1"/>
    </source>
</evidence>
<dbReference type="EMBL" id="CP019352">
    <property type="protein sequence ID" value="APY00106.1"/>
    <property type="molecule type" value="Genomic_DNA"/>
</dbReference>
<name>A0AAC9LK28_9FLAO</name>
<reference evidence="3 4" key="1">
    <citation type="submission" date="2017-01" db="EMBL/GenBank/DDBJ databases">
        <title>Complete genome of Lacinutrix venerupis DOK2-8 isolated from seawater in Dokdo.</title>
        <authorList>
            <person name="Chi W.-J."/>
            <person name="Kim J.H."/>
        </authorList>
    </citation>
    <scope>NUCLEOTIDE SEQUENCE [LARGE SCALE GENOMIC DNA]</scope>
    <source>
        <strain evidence="3 4">DOK2-8</strain>
    </source>
</reference>
<feature type="signal peptide" evidence="2">
    <location>
        <begin position="1"/>
        <end position="19"/>
    </location>
</feature>
<sequence>MRKIVLPFFALFLTVFLFTCENEPLDPAFETEVPSTGASFECLTASQAYAVATLNFSTWDGVSESQYTTLCTALTNAIQGVIDTCGDPDNNLQTLLGTYGDCSEPIDPSSCEGVTIAVSVAANNYNNATEEFLSQACNVYISVLQDQIDVCGDDDGSIQATIDALGDCSSTSGLVLLKKVVHTYSATDTFTSEFTYEGNKIKTVIFTDVDAGSTQTETETYIYENEILTRVDYEYTNASDSYEEFEYNSSNQLINTVLYNPSLNEAQKWEYTYNTDGTILVKNYTGDLTSQTNLLEEYTLTFENGNLISENFVNSSYTHSYDNMNGFFKNIHQREMLNIHFSGGVDLNNPTSANYTDGAGNSETETTSYTYNSDNYPESSTTSVDGVEDFTSVYTYY</sequence>
<dbReference type="Proteomes" id="UP000187506">
    <property type="component" value="Chromosome"/>
</dbReference>
<organism evidence="3 4">
    <name type="scientific">Lacinutrix venerupis</name>
    <dbReference type="NCBI Taxonomy" id="1486034"/>
    <lineage>
        <taxon>Bacteria</taxon>
        <taxon>Pseudomonadati</taxon>
        <taxon>Bacteroidota</taxon>
        <taxon>Flavobacteriia</taxon>
        <taxon>Flavobacteriales</taxon>
        <taxon>Flavobacteriaceae</taxon>
        <taxon>Lacinutrix</taxon>
    </lineage>
</organism>
<dbReference type="AlphaFoldDB" id="A0AAC9LK28"/>
<dbReference type="KEGG" id="lvn:BWR22_07215"/>
<proteinExistence type="predicted"/>
<evidence type="ECO:0000313" key="4">
    <source>
        <dbReference type="Proteomes" id="UP000187506"/>
    </source>
</evidence>
<evidence type="ECO:0000256" key="1">
    <source>
        <dbReference type="SAM" id="MobiDB-lite"/>
    </source>
</evidence>
<dbReference type="RefSeq" id="WP_076733005.1">
    <property type="nucleotide sequence ID" value="NZ_CP019352.1"/>
</dbReference>
<feature type="region of interest" description="Disordered" evidence="1">
    <location>
        <begin position="352"/>
        <end position="383"/>
    </location>
</feature>
<gene>
    <name evidence="3" type="ORF">BWR22_07215</name>
</gene>
<protein>
    <recommendedName>
        <fullName evidence="5">YD repeat-containing protein</fullName>
    </recommendedName>
</protein>
<keyword evidence="4" id="KW-1185">Reference proteome</keyword>
<feature type="chain" id="PRO_5042230853" description="YD repeat-containing protein" evidence="2">
    <location>
        <begin position="20"/>
        <end position="397"/>
    </location>
</feature>
<accession>A0AAC9LK28</accession>
<evidence type="ECO:0000256" key="2">
    <source>
        <dbReference type="SAM" id="SignalP"/>
    </source>
</evidence>
<feature type="compositionally biased region" description="Low complexity" evidence="1">
    <location>
        <begin position="361"/>
        <end position="376"/>
    </location>
</feature>